<comment type="caution">
    <text evidence="3">The sequence shown here is derived from an EMBL/GenBank/DDBJ whole genome shotgun (WGS) entry which is preliminary data.</text>
</comment>
<name>A0A1Y3P5B4_9PSED</name>
<evidence type="ECO:0000256" key="1">
    <source>
        <dbReference type="SAM" id="Coils"/>
    </source>
</evidence>
<feature type="compositionally biased region" description="Low complexity" evidence="2">
    <location>
        <begin position="660"/>
        <end position="674"/>
    </location>
</feature>
<feature type="region of interest" description="Disordered" evidence="2">
    <location>
        <begin position="651"/>
        <end position="674"/>
    </location>
</feature>
<evidence type="ECO:0000313" key="4">
    <source>
        <dbReference type="Proteomes" id="UP000195440"/>
    </source>
</evidence>
<reference evidence="3 4" key="1">
    <citation type="journal article" date="2017" name="Syst. Appl. Microbiol.">
        <title>Pseudomonas caspiana sp. nov., a citrus pathogen in the Pseudomonas syringae phylogenetic group.</title>
        <authorList>
            <person name="Busquets A."/>
            <person name="Gomila M."/>
            <person name="Beiki F."/>
            <person name="Mulet M."/>
            <person name="Rahimian H."/>
            <person name="Garcia-Valdes E."/>
            <person name="Lalucat J."/>
        </authorList>
    </citation>
    <scope>NUCLEOTIDE SEQUENCE [LARGE SCALE GENOMIC DNA]</scope>
    <source>
        <strain evidence="3 4">FBF102</strain>
    </source>
</reference>
<evidence type="ECO:0000256" key="2">
    <source>
        <dbReference type="SAM" id="MobiDB-lite"/>
    </source>
</evidence>
<dbReference type="RefSeq" id="WP_087267091.1">
    <property type="nucleotide sequence ID" value="NZ_JBJGBV010000002.1"/>
</dbReference>
<sequence length="724" mass="79604">MSGINTEVIAKLVGQLNFHVDLSGLDRFQRGLEQARQRMLAMSKQADQLSQKLGQTMGIKVDSKAREKLEKQIRTSLDRELRGEVLLQKARRATFNAELAGQKLQFAGQRESAFLTTQGLKDRQQMAVLAAKEQRAEQAKLKTLNLAFKNEDALAQAKARQARIEALHAQQVQRTLNLQAQQQRTLTATQKLEQSMQQARERGQRQAQKFVESQQAAKVRAQRQDVVHQQRQERFQWASSRQAQWEANRNKPEPSTGFLGLGTGALAVGGAAAGVAAVVAAIQALGQRLDQRQAGASESQTYSNIFAQIGGKNPANGKRARDSFAEMTERFGMANNVETASDFRTFMLSQQARGIAMQKSLDTYGTQLAAMRASGMSKTEQQRAVIQLQQVRSIGRADTEDVKTFAEAAPLIKQAIVQAWGQRTGYKGDNLDGAFMKAIPKGSVLSKDFEAGFALFVSQQQEALARQMVSIDAQQQRSDNASYLQQQNINASPELVDAISKRIAAEQELTQSLEPLRQASAELDAAFMGLTARFLRWTMGKDATPQDAAAKVDSLSPDKPAIDPNALTGAIVDSKRTGIEDPIDRIVRRIFGIEDYSKGSASKMEYPEYTFNGAFEMPEVGFPKPPEADGKFNRVLRMPPVLGMKDLASRATRDQTGKSATATPAAVNTTNNTTNVQPANVSLNLTINTPAALDAPESEKVIRKVFEDALRQSYQSLELPQDSE</sequence>
<dbReference type="AlphaFoldDB" id="A0A1Y3P5B4"/>
<organism evidence="3 4">
    <name type="scientific">Pseudomonas caspiana</name>
    <dbReference type="NCBI Taxonomy" id="1451454"/>
    <lineage>
        <taxon>Bacteria</taxon>
        <taxon>Pseudomonadati</taxon>
        <taxon>Pseudomonadota</taxon>
        <taxon>Gammaproteobacteria</taxon>
        <taxon>Pseudomonadales</taxon>
        <taxon>Pseudomonadaceae</taxon>
        <taxon>Pseudomonas</taxon>
    </lineage>
</organism>
<protein>
    <submittedName>
        <fullName evidence="3">Uncharacterized protein</fullName>
    </submittedName>
</protein>
<gene>
    <name evidence="3" type="ORF">AUC60_11640</name>
</gene>
<evidence type="ECO:0000313" key="3">
    <source>
        <dbReference type="EMBL" id="OUM73721.1"/>
    </source>
</evidence>
<dbReference type="EMBL" id="LOHF01000008">
    <property type="protein sequence ID" value="OUM73721.1"/>
    <property type="molecule type" value="Genomic_DNA"/>
</dbReference>
<accession>A0A1Y3P5B4</accession>
<feature type="coiled-coil region" evidence="1">
    <location>
        <begin position="25"/>
        <end position="52"/>
    </location>
</feature>
<dbReference type="NCBIfam" id="TIGR02675">
    <property type="entry name" value="tape_meas_nterm"/>
    <property type="match status" value="1"/>
</dbReference>
<keyword evidence="1" id="KW-0175">Coiled coil</keyword>
<dbReference type="OrthoDB" id="6811115at2"/>
<dbReference type="Proteomes" id="UP000195440">
    <property type="component" value="Unassembled WGS sequence"/>
</dbReference>
<proteinExistence type="predicted"/>
<dbReference type="InterPro" id="IPR013491">
    <property type="entry name" value="Tape_meas_N"/>
</dbReference>
<keyword evidence="4" id="KW-1185">Reference proteome</keyword>